<sequence length="366" mass="40933">MAKRWMSSVCLAVLFLTGCLQTNVIDEVSLIRSAAYDLDDEQQLKITVSFPTFIEQGGKNVLEKGIIEASGDTAKGTKVMLNKRAQRPLVLGQIRVILFSRELAEQGIEDLVDSLYRDPSVGNRILLAVVDGRAEEVLKTELGSGEQAGVFLSDLLRQNMEQNMIPSTNLHNFLFSFYSDARDPYLPLIKKAGDTVRVAGTALFKADVVHTTLSGDDSFLLKLLTTPARQATQQFTLNGEGATSHVVIEKLNSELKKEVEKTETGPIFRYNMTIDGEIIDYTGEMNLDEPGVVKEVQEKIEEEITRRLTDMLYQFRDEGIDPVGVGELYRSTTRDWRPEEWENSIYPAATFELDIELNVIQSGAIE</sequence>
<dbReference type="InterPro" id="IPR057336">
    <property type="entry name" value="GerAC_N"/>
</dbReference>
<dbReference type="PANTHER" id="PTHR35789">
    <property type="entry name" value="SPORE GERMINATION PROTEIN B3"/>
    <property type="match status" value="1"/>
</dbReference>
<dbReference type="RefSeq" id="WP_251222452.1">
    <property type="nucleotide sequence ID" value="NZ_JAMBOL010000003.1"/>
</dbReference>
<dbReference type="InterPro" id="IPR008844">
    <property type="entry name" value="Spore_GerAC-like"/>
</dbReference>
<feature type="chain" id="PRO_5040911915" evidence="8">
    <location>
        <begin position="23"/>
        <end position="366"/>
    </location>
</feature>
<dbReference type="InterPro" id="IPR046953">
    <property type="entry name" value="Spore_GerAC-like_C"/>
</dbReference>
<proteinExistence type="inferred from homology"/>
<dbReference type="Proteomes" id="UP001139179">
    <property type="component" value="Unassembled WGS sequence"/>
</dbReference>
<keyword evidence="5" id="KW-0472">Membrane</keyword>
<evidence type="ECO:0000259" key="10">
    <source>
        <dbReference type="Pfam" id="PF25198"/>
    </source>
</evidence>
<dbReference type="AlphaFoldDB" id="A0A9X2IPK2"/>
<evidence type="ECO:0000256" key="1">
    <source>
        <dbReference type="ARBA" id="ARBA00004635"/>
    </source>
</evidence>
<dbReference type="EMBL" id="JAMBOL010000003">
    <property type="protein sequence ID" value="MCM3713648.1"/>
    <property type="molecule type" value="Genomic_DNA"/>
</dbReference>
<feature type="domain" description="Spore germination GerAC-like C-terminal" evidence="9">
    <location>
        <begin position="200"/>
        <end position="363"/>
    </location>
</feature>
<keyword evidence="4 8" id="KW-0732">Signal</keyword>
<evidence type="ECO:0000256" key="8">
    <source>
        <dbReference type="SAM" id="SignalP"/>
    </source>
</evidence>
<keyword evidence="3" id="KW-0309">Germination</keyword>
<evidence type="ECO:0000256" key="5">
    <source>
        <dbReference type="ARBA" id="ARBA00023136"/>
    </source>
</evidence>
<dbReference type="Pfam" id="PF05504">
    <property type="entry name" value="Spore_GerAC"/>
    <property type="match status" value="1"/>
</dbReference>
<protein>
    <submittedName>
        <fullName evidence="11">Ger(X)C family spore germination protein</fullName>
    </submittedName>
</protein>
<dbReference type="PANTHER" id="PTHR35789:SF1">
    <property type="entry name" value="SPORE GERMINATION PROTEIN B3"/>
    <property type="match status" value="1"/>
</dbReference>
<evidence type="ECO:0000313" key="11">
    <source>
        <dbReference type="EMBL" id="MCM3713648.1"/>
    </source>
</evidence>
<comment type="similarity">
    <text evidence="2">Belongs to the GerABKC lipoprotein family.</text>
</comment>
<dbReference type="PROSITE" id="PS51257">
    <property type="entry name" value="PROKAR_LIPOPROTEIN"/>
    <property type="match status" value="1"/>
</dbReference>
<keyword evidence="7" id="KW-0449">Lipoprotein</keyword>
<evidence type="ECO:0000256" key="2">
    <source>
        <dbReference type="ARBA" id="ARBA00007886"/>
    </source>
</evidence>
<dbReference type="GO" id="GO:0009847">
    <property type="term" value="P:spore germination"/>
    <property type="evidence" value="ECO:0007669"/>
    <property type="project" value="InterPro"/>
</dbReference>
<feature type="domain" description="Spore germination protein N-terminal" evidence="10">
    <location>
        <begin position="23"/>
        <end position="190"/>
    </location>
</feature>
<gene>
    <name evidence="11" type="ORF">M3202_06090</name>
</gene>
<comment type="caution">
    <text evidence="11">The sequence shown here is derived from an EMBL/GenBank/DDBJ whole genome shotgun (WGS) entry which is preliminary data.</text>
</comment>
<evidence type="ECO:0000256" key="3">
    <source>
        <dbReference type="ARBA" id="ARBA00022544"/>
    </source>
</evidence>
<name>A0A9X2IPK2_9BACI</name>
<evidence type="ECO:0000259" key="9">
    <source>
        <dbReference type="Pfam" id="PF05504"/>
    </source>
</evidence>
<evidence type="ECO:0000256" key="4">
    <source>
        <dbReference type="ARBA" id="ARBA00022729"/>
    </source>
</evidence>
<dbReference type="GO" id="GO:0016020">
    <property type="term" value="C:membrane"/>
    <property type="evidence" value="ECO:0007669"/>
    <property type="project" value="UniProtKB-SubCell"/>
</dbReference>
<comment type="subcellular location">
    <subcellularLocation>
        <location evidence="1">Membrane</location>
        <topology evidence="1">Lipid-anchor</topology>
    </subcellularLocation>
</comment>
<reference evidence="11" key="1">
    <citation type="submission" date="2022-05" db="EMBL/GenBank/DDBJ databases">
        <title>Comparative Genomics of Spacecraft Associated Microbes.</title>
        <authorList>
            <person name="Tran M.T."/>
            <person name="Wright A."/>
            <person name="Seuylemezian A."/>
            <person name="Eisen J."/>
            <person name="Coil D."/>
        </authorList>
    </citation>
    <scope>NUCLEOTIDE SEQUENCE</scope>
    <source>
        <strain evidence="11">214.1.1</strain>
    </source>
</reference>
<dbReference type="Gene3D" id="3.30.300.210">
    <property type="entry name" value="Nutrient germinant receptor protein C, domain 3"/>
    <property type="match status" value="1"/>
</dbReference>
<feature type="signal peptide" evidence="8">
    <location>
        <begin position="1"/>
        <end position="22"/>
    </location>
</feature>
<dbReference type="NCBIfam" id="TIGR02887">
    <property type="entry name" value="spore_ger_x_C"/>
    <property type="match status" value="1"/>
</dbReference>
<evidence type="ECO:0000313" key="12">
    <source>
        <dbReference type="Proteomes" id="UP001139179"/>
    </source>
</evidence>
<evidence type="ECO:0000256" key="7">
    <source>
        <dbReference type="ARBA" id="ARBA00023288"/>
    </source>
</evidence>
<evidence type="ECO:0000256" key="6">
    <source>
        <dbReference type="ARBA" id="ARBA00023139"/>
    </source>
</evidence>
<organism evidence="11 12">
    <name type="scientific">Halalkalibacter oceani</name>
    <dbReference type="NCBI Taxonomy" id="1653776"/>
    <lineage>
        <taxon>Bacteria</taxon>
        <taxon>Bacillati</taxon>
        <taxon>Bacillota</taxon>
        <taxon>Bacilli</taxon>
        <taxon>Bacillales</taxon>
        <taxon>Bacillaceae</taxon>
        <taxon>Halalkalibacter</taxon>
    </lineage>
</organism>
<dbReference type="InterPro" id="IPR038501">
    <property type="entry name" value="Spore_GerAC_C_sf"/>
</dbReference>
<keyword evidence="6" id="KW-0564">Palmitate</keyword>
<accession>A0A9X2IPK2</accession>
<dbReference type="Pfam" id="PF25198">
    <property type="entry name" value="Spore_GerAC_N"/>
    <property type="match status" value="1"/>
</dbReference>
<keyword evidence="12" id="KW-1185">Reference proteome</keyword>